<feature type="compositionally biased region" description="Basic and acidic residues" evidence="1">
    <location>
        <begin position="689"/>
        <end position="698"/>
    </location>
</feature>
<feature type="region of interest" description="Disordered" evidence="1">
    <location>
        <begin position="343"/>
        <end position="388"/>
    </location>
</feature>
<dbReference type="GO" id="GO:0005778">
    <property type="term" value="C:peroxisomal membrane"/>
    <property type="evidence" value="ECO:0007669"/>
    <property type="project" value="UniProtKB-ARBA"/>
</dbReference>
<comment type="caution">
    <text evidence="3">The sequence shown here is derived from an EMBL/GenBank/DDBJ whole genome shotgun (WGS) entry which is preliminary data.</text>
</comment>
<evidence type="ECO:0000256" key="1">
    <source>
        <dbReference type="SAM" id="MobiDB-lite"/>
    </source>
</evidence>
<feature type="region of interest" description="Disordered" evidence="1">
    <location>
        <begin position="274"/>
        <end position="302"/>
    </location>
</feature>
<dbReference type="OrthoDB" id="72441at2759"/>
<dbReference type="Pfam" id="PF06398">
    <property type="entry name" value="Pex24p"/>
    <property type="match status" value="1"/>
</dbReference>
<proteinExistence type="predicted"/>
<feature type="compositionally biased region" description="Low complexity" evidence="1">
    <location>
        <begin position="344"/>
        <end position="362"/>
    </location>
</feature>
<feature type="compositionally biased region" description="Low complexity" evidence="1">
    <location>
        <begin position="376"/>
        <end position="387"/>
    </location>
</feature>
<feature type="region of interest" description="Disordered" evidence="1">
    <location>
        <begin position="461"/>
        <end position="490"/>
    </location>
</feature>
<organism evidence="3 4">
    <name type="scientific">Crepidotus variabilis</name>
    <dbReference type="NCBI Taxonomy" id="179855"/>
    <lineage>
        <taxon>Eukaryota</taxon>
        <taxon>Fungi</taxon>
        <taxon>Dikarya</taxon>
        <taxon>Basidiomycota</taxon>
        <taxon>Agaricomycotina</taxon>
        <taxon>Agaricomycetes</taxon>
        <taxon>Agaricomycetidae</taxon>
        <taxon>Agaricales</taxon>
        <taxon>Agaricineae</taxon>
        <taxon>Crepidotaceae</taxon>
        <taxon>Crepidotus</taxon>
    </lineage>
</organism>
<keyword evidence="4" id="KW-1185">Reference proteome</keyword>
<feature type="region of interest" description="Disordered" evidence="1">
    <location>
        <begin position="149"/>
        <end position="174"/>
    </location>
</feature>
<evidence type="ECO:0000313" key="3">
    <source>
        <dbReference type="EMBL" id="KAF9526470.1"/>
    </source>
</evidence>
<evidence type="ECO:0000259" key="2">
    <source>
        <dbReference type="Pfam" id="PF06398"/>
    </source>
</evidence>
<dbReference type="InterPro" id="IPR010482">
    <property type="entry name" value="TECPR1-like_DysF"/>
</dbReference>
<feature type="compositionally biased region" description="Basic and acidic residues" evidence="1">
    <location>
        <begin position="539"/>
        <end position="552"/>
    </location>
</feature>
<dbReference type="Proteomes" id="UP000807306">
    <property type="component" value="Unassembled WGS sequence"/>
</dbReference>
<evidence type="ECO:0000313" key="4">
    <source>
        <dbReference type="Proteomes" id="UP000807306"/>
    </source>
</evidence>
<protein>
    <recommendedName>
        <fullName evidence="2">TECPR1-like DysF domain-containing protein</fullName>
    </recommendedName>
</protein>
<accession>A0A9P6ECD7</accession>
<sequence length="714" mass="77879">MPSASTSHPMLSDSPKHSIFLSEAGNTAPPIPLLDDDPEGADAARQRLAPKSRWSRLFERGKKRGKTRLNGDQQVEEVEVVGVMRPSSLYDAPITLDASSLVDQRVDMYRDQYEWAVVYENQRGMTIFSTPYYSSLSLLPTDPSPFTLPSSPLSTSVSSSSSATSAHSLSSIRSRSHQPPITLSTYPLPDGTWHWVSRCWMIDMRTNDSISSSGAGAGASPSSSGHDPDGFEYNWLFRSSHWRPAPGPGGAGGWVRRRRWVRLMVREARENKECVGESRTLGTPTPKSGTPVMTPRVVETPTMNSKRSSAWYAVGGAAGAIGEAPIIQSPRHRHSIGSSILSEASGITGSSSSSSSHAAHPSAPSPSAIPAPTSPSTPTTPSSSTHSLLHITDPDEIFLGSVDADWERLRGLMRRFGRDGRKLECWSGWLGVQHIGGVGRMEKKESRMRLHPDDALVGDIQNVTDTPDTADWKGKRRQKQWTEDEEPMPSEVKAARAKARAAASASGLSFGGSGLKSTEKLRLGGIEETKESGSLVDLAGERSKESVDKSVIEENENEVQNPDANGQEKDKAGVSKVKKEHLVAVLKKYTHEILHLFIYPDSRAQFIQLLGRSGVLNDLGFSFGGISGGVGPGVTVGSSQEKEEELKTLGFEVDFWSYVRALGGDEDGDDHGVLQHGDTEKDKRRRKPTKEEIRKAILEQTERQHVYRRLGKNT</sequence>
<dbReference type="EMBL" id="MU157871">
    <property type="protein sequence ID" value="KAF9526470.1"/>
    <property type="molecule type" value="Genomic_DNA"/>
</dbReference>
<feature type="domain" description="TECPR1-like DysF" evidence="2">
    <location>
        <begin position="114"/>
        <end position="262"/>
    </location>
</feature>
<feature type="region of interest" description="Disordered" evidence="1">
    <location>
        <begin position="1"/>
        <end position="46"/>
    </location>
</feature>
<reference evidence="3" key="1">
    <citation type="submission" date="2020-11" db="EMBL/GenBank/DDBJ databases">
        <authorList>
            <consortium name="DOE Joint Genome Institute"/>
            <person name="Ahrendt S."/>
            <person name="Riley R."/>
            <person name="Andreopoulos W."/>
            <person name="Labutti K."/>
            <person name="Pangilinan J."/>
            <person name="Ruiz-Duenas F.J."/>
            <person name="Barrasa J.M."/>
            <person name="Sanchez-Garcia M."/>
            <person name="Camarero S."/>
            <person name="Miyauchi S."/>
            <person name="Serrano A."/>
            <person name="Linde D."/>
            <person name="Babiker R."/>
            <person name="Drula E."/>
            <person name="Ayuso-Fernandez I."/>
            <person name="Pacheco R."/>
            <person name="Padilla G."/>
            <person name="Ferreira P."/>
            <person name="Barriuso J."/>
            <person name="Kellner H."/>
            <person name="Castanera R."/>
            <person name="Alfaro M."/>
            <person name="Ramirez L."/>
            <person name="Pisabarro A.G."/>
            <person name="Kuo A."/>
            <person name="Tritt A."/>
            <person name="Lipzen A."/>
            <person name="He G."/>
            <person name="Yan M."/>
            <person name="Ng V."/>
            <person name="Cullen D."/>
            <person name="Martin F."/>
            <person name="Rosso M.-N."/>
            <person name="Henrissat B."/>
            <person name="Hibbett D."/>
            <person name="Martinez A.T."/>
            <person name="Grigoriev I.V."/>
        </authorList>
    </citation>
    <scope>NUCLEOTIDE SEQUENCE</scope>
    <source>
        <strain evidence="3">CBS 506.95</strain>
    </source>
</reference>
<feature type="compositionally biased region" description="Pro residues" evidence="1">
    <location>
        <begin position="363"/>
        <end position="375"/>
    </location>
</feature>
<feature type="region of interest" description="Disordered" evidence="1">
    <location>
        <begin position="667"/>
        <end position="698"/>
    </location>
</feature>
<dbReference type="GO" id="GO:0007031">
    <property type="term" value="P:peroxisome organization"/>
    <property type="evidence" value="ECO:0007669"/>
    <property type="project" value="UniProtKB-ARBA"/>
</dbReference>
<feature type="compositionally biased region" description="Low complexity" evidence="1">
    <location>
        <begin position="149"/>
        <end position="173"/>
    </location>
</feature>
<name>A0A9P6ECD7_9AGAR</name>
<dbReference type="AlphaFoldDB" id="A0A9P6ECD7"/>
<feature type="region of interest" description="Disordered" evidence="1">
    <location>
        <begin position="532"/>
        <end position="573"/>
    </location>
</feature>
<feature type="compositionally biased region" description="Basic and acidic residues" evidence="1">
    <location>
        <begin position="670"/>
        <end position="682"/>
    </location>
</feature>
<gene>
    <name evidence="3" type="ORF">CPB83DRAFT_896134</name>
</gene>